<keyword evidence="3" id="KW-0996">Nickel insertion</keyword>
<evidence type="ECO:0000256" key="1">
    <source>
        <dbReference type="ARBA" id="ARBA00007177"/>
    </source>
</evidence>
<dbReference type="PANTHER" id="PTHR33643">
    <property type="entry name" value="UREASE ACCESSORY PROTEIN D"/>
    <property type="match status" value="1"/>
</dbReference>
<sequence>MSLLRRTRTGELHLHFGLRGGQTALLRDRQKAPLMVVRPFALPCGTLMVFIVNPTGGVLGGDHSEVRVEVEAGARALVLTQSAARVQPSPDGAAATQDLVFRVAAGGRLEYYPERTLPFTGSRLHQTLRAELEPGAELGLSETLASGRVHSGERLRFAEYDSRVEVRQGGRRVYLDRQRLVPSPDTRAPGVWAGADYAASGVWVGAGEVNEWPAAPGVLATGRTAGGAAWLRGAAARGPVLDAALGTAREALRRQLFGAPPLRVRR</sequence>
<evidence type="ECO:0000313" key="5">
    <source>
        <dbReference type="Proteomes" id="UP001595979"/>
    </source>
</evidence>
<keyword evidence="2 3" id="KW-0143">Chaperone</keyword>
<name>A0ABW1DLZ5_9DEIO</name>
<comment type="subcellular location">
    <subcellularLocation>
        <location evidence="3">Cytoplasm</location>
    </subcellularLocation>
</comment>
<dbReference type="InterPro" id="IPR002669">
    <property type="entry name" value="UreD"/>
</dbReference>
<accession>A0ABW1DLZ5</accession>
<dbReference type="EMBL" id="JBHSOH010000030">
    <property type="protein sequence ID" value="MFC5849661.1"/>
    <property type="molecule type" value="Genomic_DNA"/>
</dbReference>
<keyword evidence="3" id="KW-0963">Cytoplasm</keyword>
<organism evidence="4 5">
    <name type="scientific">Deinococcus petrolearius</name>
    <dbReference type="NCBI Taxonomy" id="1751295"/>
    <lineage>
        <taxon>Bacteria</taxon>
        <taxon>Thermotogati</taxon>
        <taxon>Deinococcota</taxon>
        <taxon>Deinococci</taxon>
        <taxon>Deinococcales</taxon>
        <taxon>Deinococcaceae</taxon>
        <taxon>Deinococcus</taxon>
    </lineage>
</organism>
<dbReference type="RefSeq" id="WP_380050993.1">
    <property type="nucleotide sequence ID" value="NZ_JBHSOH010000030.1"/>
</dbReference>
<comment type="subunit">
    <text evidence="3">UreD, UreF and UreG form a complex that acts as a GTP-hydrolysis-dependent molecular chaperone, activating the urease apoprotein by helping to assemble the nickel containing metallocenter of UreC. The UreE protein probably delivers the nickel.</text>
</comment>
<dbReference type="Proteomes" id="UP001595979">
    <property type="component" value="Unassembled WGS sequence"/>
</dbReference>
<proteinExistence type="inferred from homology"/>
<evidence type="ECO:0000256" key="3">
    <source>
        <dbReference type="HAMAP-Rule" id="MF_01384"/>
    </source>
</evidence>
<comment type="similarity">
    <text evidence="1 3">Belongs to the UreD family.</text>
</comment>
<keyword evidence="5" id="KW-1185">Reference proteome</keyword>
<dbReference type="PANTHER" id="PTHR33643:SF1">
    <property type="entry name" value="UREASE ACCESSORY PROTEIN D"/>
    <property type="match status" value="1"/>
</dbReference>
<comment type="caution">
    <text evidence="4">The sequence shown here is derived from an EMBL/GenBank/DDBJ whole genome shotgun (WGS) entry which is preliminary data.</text>
</comment>
<gene>
    <name evidence="3" type="primary">ureD</name>
    <name evidence="4" type="ORF">ACFPQ6_15245</name>
</gene>
<dbReference type="Pfam" id="PF01774">
    <property type="entry name" value="UreD"/>
    <property type="match status" value="1"/>
</dbReference>
<reference evidence="5" key="1">
    <citation type="journal article" date="2019" name="Int. J. Syst. Evol. Microbiol.">
        <title>The Global Catalogue of Microorganisms (GCM) 10K type strain sequencing project: providing services to taxonomists for standard genome sequencing and annotation.</title>
        <authorList>
            <consortium name="The Broad Institute Genomics Platform"/>
            <consortium name="The Broad Institute Genome Sequencing Center for Infectious Disease"/>
            <person name="Wu L."/>
            <person name="Ma J."/>
        </authorList>
    </citation>
    <scope>NUCLEOTIDE SEQUENCE [LARGE SCALE GENOMIC DNA]</scope>
    <source>
        <strain evidence="5">CGMCC 1.15053</strain>
    </source>
</reference>
<evidence type="ECO:0000256" key="2">
    <source>
        <dbReference type="ARBA" id="ARBA00023186"/>
    </source>
</evidence>
<comment type="function">
    <text evidence="3">Required for maturation of urease via the functional incorporation of the urease nickel metallocenter.</text>
</comment>
<protein>
    <recommendedName>
        <fullName evidence="3">Urease accessory protein UreD</fullName>
    </recommendedName>
</protein>
<dbReference type="HAMAP" id="MF_01384">
    <property type="entry name" value="UreD"/>
    <property type="match status" value="1"/>
</dbReference>
<evidence type="ECO:0000313" key="4">
    <source>
        <dbReference type="EMBL" id="MFC5849661.1"/>
    </source>
</evidence>